<feature type="domain" description="Putative DNA-binding" evidence="2">
    <location>
        <begin position="32"/>
        <end position="120"/>
    </location>
</feature>
<dbReference type="Gene3D" id="1.10.150.690">
    <property type="entry name" value="DUF2063"/>
    <property type="match status" value="1"/>
</dbReference>
<sequence length="288" mass="30769">MSNQNAARAGVLSHATTTTTTTTTMPDAEGDFHQAFSLALMDHDPAAHPAGLNDRAARRFAIYRNNVHRGLQEALAAAYPVIKSLVGDAFFYGLAGEYMRTENHRLPSLALYGAGFAGFLAEHAVAAKLPYLPDIARLERARLEVLHAADAPAINATSLAGYEDRLAVLCFTVHPAVKLVVSQFPIDAIWQANQPERQQGGAEHNSGPVQIANRAEAVLISRPHYTLKQACLEGAGEEFARQLLAGQSIGAAYETALAQDANFDVTPVFAQLLASGMFGAFTLGEDGL</sequence>
<dbReference type="AlphaFoldDB" id="A0A2N3KYL6"/>
<evidence type="ECO:0000313" key="4">
    <source>
        <dbReference type="Proteomes" id="UP000233597"/>
    </source>
</evidence>
<evidence type="ECO:0000313" key="3">
    <source>
        <dbReference type="EMBL" id="PKR55587.1"/>
    </source>
</evidence>
<gene>
    <name evidence="3" type="ORF">COO20_05355</name>
</gene>
<accession>A0A2N3KYL6</accession>
<proteinExistence type="predicted"/>
<reference evidence="3 4" key="1">
    <citation type="submission" date="2017-09" db="EMBL/GenBank/DDBJ databases">
        <title>Biodiversity and function of Thalassospira species in the particle-attached aromatic-hydrocarbon-degrading consortia from the surface seawater of the South China Sea.</title>
        <authorList>
            <person name="Dong C."/>
            <person name="Liu R."/>
            <person name="Shao Z."/>
        </authorList>
    </citation>
    <scope>NUCLEOTIDE SEQUENCE [LARGE SCALE GENOMIC DNA]</scope>
    <source>
        <strain evidence="3 4">CSC1P2</strain>
    </source>
</reference>
<protein>
    <recommendedName>
        <fullName evidence="2">Putative DNA-binding domain-containing protein</fullName>
    </recommendedName>
</protein>
<evidence type="ECO:0000259" key="2">
    <source>
        <dbReference type="Pfam" id="PF09836"/>
    </source>
</evidence>
<dbReference type="InterPro" id="IPR018640">
    <property type="entry name" value="DUF2063"/>
</dbReference>
<dbReference type="Pfam" id="PF09836">
    <property type="entry name" value="DUF2063"/>
    <property type="match status" value="1"/>
</dbReference>
<dbReference type="InterPro" id="IPR044922">
    <property type="entry name" value="DUF2063_N_sf"/>
</dbReference>
<evidence type="ECO:0000256" key="1">
    <source>
        <dbReference type="SAM" id="MobiDB-lite"/>
    </source>
</evidence>
<organism evidence="3 4">
    <name type="scientific">Thalassospira marina</name>
    <dbReference type="NCBI Taxonomy" id="2048283"/>
    <lineage>
        <taxon>Bacteria</taxon>
        <taxon>Pseudomonadati</taxon>
        <taxon>Pseudomonadota</taxon>
        <taxon>Alphaproteobacteria</taxon>
        <taxon>Rhodospirillales</taxon>
        <taxon>Thalassospiraceae</taxon>
        <taxon>Thalassospira</taxon>
    </lineage>
</organism>
<dbReference type="Proteomes" id="UP000233597">
    <property type="component" value="Unassembled WGS sequence"/>
</dbReference>
<name>A0A2N3KYL6_9PROT</name>
<dbReference type="RefSeq" id="WP_101264635.1">
    <property type="nucleotide sequence ID" value="NZ_NWTK01000002.1"/>
</dbReference>
<comment type="caution">
    <text evidence="3">The sequence shown here is derived from an EMBL/GenBank/DDBJ whole genome shotgun (WGS) entry which is preliminary data.</text>
</comment>
<dbReference type="OrthoDB" id="4146344at2"/>
<feature type="region of interest" description="Disordered" evidence="1">
    <location>
        <begin position="1"/>
        <end position="27"/>
    </location>
</feature>
<dbReference type="EMBL" id="NWTK01000002">
    <property type="protein sequence ID" value="PKR55587.1"/>
    <property type="molecule type" value="Genomic_DNA"/>
</dbReference>